<dbReference type="InterPro" id="IPR036784">
    <property type="entry name" value="AK/P_DHK_N_sf"/>
</dbReference>
<name>A0A166SXU7_9AGAM</name>
<comment type="subcellular location">
    <subcellularLocation>
        <location evidence="8">Mitochondrion matrix</location>
    </subcellularLocation>
</comment>
<keyword evidence="6 8" id="KW-0067">ATP-binding</keyword>
<feature type="region of interest" description="Disordered" evidence="9">
    <location>
        <begin position="281"/>
        <end position="306"/>
    </location>
</feature>
<comment type="similarity">
    <text evidence="1 8">Belongs to the PDK/BCKDK protein kinase family.</text>
</comment>
<dbReference type="EMBL" id="KV417496">
    <property type="protein sequence ID" value="KZP29963.1"/>
    <property type="molecule type" value="Genomic_DNA"/>
</dbReference>
<dbReference type="GO" id="GO:0010906">
    <property type="term" value="P:regulation of glucose metabolic process"/>
    <property type="evidence" value="ECO:0007669"/>
    <property type="project" value="TreeGrafter"/>
</dbReference>
<accession>A0A166SXU7</accession>
<dbReference type="Gene3D" id="1.20.140.20">
    <property type="entry name" value="Alpha-ketoacid/pyruvate dehydrogenase kinase, N-terminal domain"/>
    <property type="match status" value="1"/>
</dbReference>
<dbReference type="Pfam" id="PF02518">
    <property type="entry name" value="HATPase_c"/>
    <property type="match status" value="1"/>
</dbReference>
<keyword evidence="7 8" id="KW-0496">Mitochondrion</keyword>
<keyword evidence="12" id="KW-1185">Reference proteome</keyword>
<evidence type="ECO:0000256" key="9">
    <source>
        <dbReference type="SAM" id="MobiDB-lite"/>
    </source>
</evidence>
<gene>
    <name evidence="11" type="ORF">FIBSPDRAFT_851126</name>
</gene>
<evidence type="ECO:0000259" key="10">
    <source>
        <dbReference type="SMART" id="SM00387"/>
    </source>
</evidence>
<dbReference type="STRING" id="436010.A0A166SXU7"/>
<dbReference type="GO" id="GO:0005759">
    <property type="term" value="C:mitochondrial matrix"/>
    <property type="evidence" value="ECO:0007669"/>
    <property type="project" value="UniProtKB-SubCell"/>
</dbReference>
<dbReference type="AlphaFoldDB" id="A0A166SXU7"/>
<evidence type="ECO:0000256" key="8">
    <source>
        <dbReference type="RuleBase" id="RU366032"/>
    </source>
</evidence>
<keyword evidence="2" id="KW-0597">Phosphoprotein</keyword>
<keyword evidence="4 8" id="KW-0547">Nucleotide-binding</keyword>
<feature type="domain" description="Histidine kinase/HSP90-like ATPase" evidence="10">
    <location>
        <begin position="252"/>
        <end position="431"/>
    </location>
</feature>
<evidence type="ECO:0000256" key="4">
    <source>
        <dbReference type="ARBA" id="ARBA00022741"/>
    </source>
</evidence>
<dbReference type="PANTHER" id="PTHR11947">
    <property type="entry name" value="PYRUVATE DEHYDROGENASE KINASE"/>
    <property type="match status" value="1"/>
</dbReference>
<evidence type="ECO:0000256" key="7">
    <source>
        <dbReference type="ARBA" id="ARBA00023128"/>
    </source>
</evidence>
<dbReference type="SMART" id="SM00387">
    <property type="entry name" value="HATPase_c"/>
    <property type="match status" value="1"/>
</dbReference>
<dbReference type="InterPro" id="IPR036890">
    <property type="entry name" value="HATPase_C_sf"/>
</dbReference>
<evidence type="ECO:0000256" key="5">
    <source>
        <dbReference type="ARBA" id="ARBA00022777"/>
    </source>
</evidence>
<reference evidence="11 12" key="1">
    <citation type="journal article" date="2016" name="Mol. Biol. Evol.">
        <title>Comparative Genomics of Early-Diverging Mushroom-Forming Fungi Provides Insights into the Origins of Lignocellulose Decay Capabilities.</title>
        <authorList>
            <person name="Nagy L.G."/>
            <person name="Riley R."/>
            <person name="Tritt A."/>
            <person name="Adam C."/>
            <person name="Daum C."/>
            <person name="Floudas D."/>
            <person name="Sun H."/>
            <person name="Yadav J.S."/>
            <person name="Pangilinan J."/>
            <person name="Larsson K.H."/>
            <person name="Matsuura K."/>
            <person name="Barry K."/>
            <person name="Labutti K."/>
            <person name="Kuo R."/>
            <person name="Ohm R.A."/>
            <person name="Bhattacharya S.S."/>
            <person name="Shirouzu T."/>
            <person name="Yoshinaga Y."/>
            <person name="Martin F.M."/>
            <person name="Grigoriev I.V."/>
            <person name="Hibbett D.S."/>
        </authorList>
    </citation>
    <scope>NUCLEOTIDE SEQUENCE [LARGE SCALE GENOMIC DNA]</scope>
    <source>
        <strain evidence="11 12">CBS 109695</strain>
    </source>
</reference>
<proteinExistence type="inferred from homology"/>
<dbReference type="SUPFAM" id="SSF55874">
    <property type="entry name" value="ATPase domain of HSP90 chaperone/DNA topoisomerase II/histidine kinase"/>
    <property type="match status" value="2"/>
</dbReference>
<evidence type="ECO:0000313" key="11">
    <source>
        <dbReference type="EMBL" id="KZP29963.1"/>
    </source>
</evidence>
<dbReference type="InterPro" id="IPR018955">
    <property type="entry name" value="BCDHK/PDK_N"/>
</dbReference>
<evidence type="ECO:0000256" key="6">
    <source>
        <dbReference type="ARBA" id="ARBA00022840"/>
    </source>
</evidence>
<dbReference type="GO" id="GO:0004740">
    <property type="term" value="F:pyruvate dehydrogenase (acetyl-transferring) kinase activity"/>
    <property type="evidence" value="ECO:0007669"/>
    <property type="project" value="TreeGrafter"/>
</dbReference>
<dbReference type="EC" id="2.7.11.-" evidence="8"/>
<dbReference type="Proteomes" id="UP000076532">
    <property type="component" value="Unassembled WGS sequence"/>
</dbReference>
<dbReference type="InterPro" id="IPR039028">
    <property type="entry name" value="BCKD/PDK"/>
</dbReference>
<dbReference type="GO" id="GO:0005524">
    <property type="term" value="F:ATP binding"/>
    <property type="evidence" value="ECO:0007669"/>
    <property type="project" value="UniProtKB-UniRule"/>
</dbReference>
<evidence type="ECO:0000256" key="2">
    <source>
        <dbReference type="ARBA" id="ARBA00022553"/>
    </source>
</evidence>
<keyword evidence="5 8" id="KW-0418">Kinase</keyword>
<dbReference type="OrthoDB" id="3264224at2759"/>
<keyword evidence="3 8" id="KW-0808">Transferase</keyword>
<dbReference type="SUPFAM" id="SSF69012">
    <property type="entry name" value="alpha-ketoacid dehydrogenase kinase, N-terminal domain"/>
    <property type="match status" value="1"/>
</dbReference>
<protein>
    <recommendedName>
        <fullName evidence="8">Protein-serine/threonine kinase</fullName>
        <ecNumber evidence="8">2.7.11.-</ecNumber>
    </recommendedName>
</protein>
<dbReference type="InterPro" id="IPR003594">
    <property type="entry name" value="HATPase_dom"/>
</dbReference>
<sequence length="438" mass="47228">MKLRSPGHISAIRKPQYASVRHYQVRKAPAPVPPELAQLLDRFAAHAPRPISLAKLLSFGRPPSNSSVLDSVRYALLEIPRRLATRVRHLEGLPFIVGTNPYVANTLNSYRESFQYLATHPPVHTLEQNEAFAAELEDIVTRHANDIPTMAKGFQECSKYMSPTQVSNFLDGAIRNRISVRLIAEQHIALSRAIQQPPTERDACQIGVVDMACSPAQMIRQCGAFVRDLCDATLGTSPALVIDGHKDATFPYVPVHLEYILTEMLKNAFRASVENHYKLHGDTTSKPVPPVRVTISPPPDTPGLVGPKFMSMRVRDEGGGVSPSNMIRIFSYGFTTAGAGSEGGEDEGGGGPYAAQHVGGSAAVGSGGSGEGNLFGEITGKGLQTGMGTIAGLGYGLPMSRLYAKYFGGSLDLLSLDGWGTDVYLKLRCLDEAEDAEI</sequence>
<evidence type="ECO:0000256" key="3">
    <source>
        <dbReference type="ARBA" id="ARBA00022679"/>
    </source>
</evidence>
<dbReference type="PANTHER" id="PTHR11947:SF20">
    <property type="entry name" value="[3-METHYL-2-OXOBUTANOATE DEHYDROGENASE [LIPOAMIDE]] KINASE, MITOCHONDRIAL"/>
    <property type="match status" value="1"/>
</dbReference>
<organism evidence="11 12">
    <name type="scientific">Athelia psychrophila</name>
    <dbReference type="NCBI Taxonomy" id="1759441"/>
    <lineage>
        <taxon>Eukaryota</taxon>
        <taxon>Fungi</taxon>
        <taxon>Dikarya</taxon>
        <taxon>Basidiomycota</taxon>
        <taxon>Agaricomycotina</taxon>
        <taxon>Agaricomycetes</taxon>
        <taxon>Agaricomycetidae</taxon>
        <taxon>Atheliales</taxon>
        <taxon>Atheliaceae</taxon>
        <taxon>Athelia</taxon>
    </lineage>
</organism>
<evidence type="ECO:0000256" key="1">
    <source>
        <dbReference type="ARBA" id="ARBA00006155"/>
    </source>
</evidence>
<dbReference type="Pfam" id="PF10436">
    <property type="entry name" value="BCDHK_Adom3"/>
    <property type="match status" value="1"/>
</dbReference>
<dbReference type="Gene3D" id="3.30.565.10">
    <property type="entry name" value="Histidine kinase-like ATPase, C-terminal domain"/>
    <property type="match status" value="1"/>
</dbReference>
<evidence type="ECO:0000313" key="12">
    <source>
        <dbReference type="Proteomes" id="UP000076532"/>
    </source>
</evidence>